<protein>
    <submittedName>
        <fullName evidence="2">Uncharacterized protein</fullName>
    </submittedName>
</protein>
<feature type="region of interest" description="Disordered" evidence="1">
    <location>
        <begin position="509"/>
        <end position="533"/>
    </location>
</feature>
<gene>
    <name evidence="2" type="ORF">MPH_13364</name>
</gene>
<dbReference type="InParanoid" id="K2R9R5"/>
<feature type="compositionally biased region" description="Polar residues" evidence="1">
    <location>
        <begin position="551"/>
        <end position="582"/>
    </location>
</feature>
<feature type="compositionally biased region" description="Polar residues" evidence="1">
    <location>
        <begin position="658"/>
        <end position="681"/>
    </location>
</feature>
<organism evidence="2 3">
    <name type="scientific">Macrophomina phaseolina (strain MS6)</name>
    <name type="common">Charcoal rot fungus</name>
    <dbReference type="NCBI Taxonomy" id="1126212"/>
    <lineage>
        <taxon>Eukaryota</taxon>
        <taxon>Fungi</taxon>
        <taxon>Dikarya</taxon>
        <taxon>Ascomycota</taxon>
        <taxon>Pezizomycotina</taxon>
        <taxon>Dothideomycetes</taxon>
        <taxon>Dothideomycetes incertae sedis</taxon>
        <taxon>Botryosphaeriales</taxon>
        <taxon>Botryosphaeriaceae</taxon>
        <taxon>Macrophomina</taxon>
    </lineage>
</organism>
<feature type="compositionally biased region" description="Low complexity" evidence="1">
    <location>
        <begin position="509"/>
        <end position="520"/>
    </location>
</feature>
<sequence length="717" mass="79597">MGNEEKQHDSPIHLHSQLFSMATTPCTPDFERALVLLLSATPRSISDDPVSHALAIAIQLLNEELQRLSSLFHEFLEDFFQRCTPEELSHFVPTSVRTALGSQQPSAASADSPGSVCSRGTPATALGPPHSGDLLPVASSAGFSNNKLAELELRSVSSKIGKRPAPESPTRSSNCAKARKKTRTESTFKSFCKARKEPRTEPCSTNVKKAAESLIGVDGLRRFSTSSIWGSPIWRSSIVEELRFEPSVHTDDWGIEVELPLKRYGEVWKRNKAKMHESECARRVLGLFIIHVADYCESLPEIPRPRRRGCSKRTLAYEMVTLATGESASDIARIVAASKRYLRLAKEAGLSRLLEIDSKKSWVWEKLLTEIDVTAVCRELRNQHKSMSEEEKKYRSECDFLAAREIIIMLEGLGKTASKLVEVETELTKVLRKFVDFESLCQGRIDPTRGDFYGGELSEDTALSSSSSQMIENITYEDQMLRCGSTLSGEKTQASEGDSEVSSIIPAPAASQASDPLSDSGQQPPSQNPRQRISDVDGLDALLLAADADLSHSNDPLNNTSASDMLWDSSTPTNTAHSQRQPDMQIVENHRERTPDFNMMHSYSLKDSLQRDTNANTHQYHIEKPRVNALCYDLQLESPASNTQEGPNVHESSVPHVSPTSSQWANTAPQPHQTISSEVETSLSNNQYQELSTSGWWDPFDFWPDGVENTISAMEDW</sequence>
<feature type="region of interest" description="Disordered" evidence="1">
    <location>
        <begin position="639"/>
        <end position="681"/>
    </location>
</feature>
<comment type="caution">
    <text evidence="2">The sequence shown here is derived from an EMBL/GenBank/DDBJ whole genome shotgun (WGS) entry which is preliminary data.</text>
</comment>
<proteinExistence type="predicted"/>
<dbReference type="HOGENOM" id="CLU_385453_0_0_1"/>
<name>K2R9R5_MACPH</name>
<evidence type="ECO:0000256" key="1">
    <source>
        <dbReference type="SAM" id="MobiDB-lite"/>
    </source>
</evidence>
<evidence type="ECO:0000313" key="3">
    <source>
        <dbReference type="Proteomes" id="UP000007129"/>
    </source>
</evidence>
<accession>K2R9R5</accession>
<dbReference type="OrthoDB" id="10633532at2759"/>
<dbReference type="Proteomes" id="UP000007129">
    <property type="component" value="Unassembled WGS sequence"/>
</dbReference>
<dbReference type="EMBL" id="AHHD01000610">
    <property type="protein sequence ID" value="EKG09577.1"/>
    <property type="molecule type" value="Genomic_DNA"/>
</dbReference>
<feature type="compositionally biased region" description="Low complexity" evidence="1">
    <location>
        <begin position="102"/>
        <end position="115"/>
    </location>
</feature>
<evidence type="ECO:0000313" key="2">
    <source>
        <dbReference type="EMBL" id="EKG09577.1"/>
    </source>
</evidence>
<feature type="region of interest" description="Disordered" evidence="1">
    <location>
        <begin position="102"/>
        <end position="132"/>
    </location>
</feature>
<dbReference type="VEuPathDB" id="FungiDB:MPH_13364"/>
<feature type="region of interest" description="Disordered" evidence="1">
    <location>
        <begin position="158"/>
        <end position="182"/>
    </location>
</feature>
<feature type="compositionally biased region" description="Polar residues" evidence="1">
    <location>
        <begin position="521"/>
        <end position="531"/>
    </location>
</feature>
<dbReference type="AlphaFoldDB" id="K2R9R5"/>
<reference evidence="2 3" key="1">
    <citation type="journal article" date="2012" name="BMC Genomics">
        <title>Tools to kill: Genome of one of the most destructive plant pathogenic fungi Macrophomina phaseolina.</title>
        <authorList>
            <person name="Islam M.S."/>
            <person name="Haque M.S."/>
            <person name="Islam M.M."/>
            <person name="Emdad E.M."/>
            <person name="Halim A."/>
            <person name="Hossen Q.M.M."/>
            <person name="Hossain M.Z."/>
            <person name="Ahmed B."/>
            <person name="Rahim S."/>
            <person name="Rahman M.S."/>
            <person name="Alam M.M."/>
            <person name="Hou S."/>
            <person name="Wan X."/>
            <person name="Saito J.A."/>
            <person name="Alam M."/>
        </authorList>
    </citation>
    <scope>NUCLEOTIDE SEQUENCE [LARGE SCALE GENOMIC DNA]</scope>
    <source>
        <strain evidence="2 3">MS6</strain>
    </source>
</reference>
<feature type="region of interest" description="Disordered" evidence="1">
    <location>
        <begin position="551"/>
        <end position="584"/>
    </location>
</feature>